<gene>
    <name evidence="3" type="ORF">SAMN06295885_2810</name>
</gene>
<dbReference type="PRINTS" id="PR00081">
    <property type="entry name" value="GDHRDH"/>
</dbReference>
<dbReference type="InterPro" id="IPR036291">
    <property type="entry name" value="NAD(P)-bd_dom_sf"/>
</dbReference>
<organism evidence="3 4">
    <name type="scientific">Rathayibacter oskolensis</name>
    <dbReference type="NCBI Taxonomy" id="1891671"/>
    <lineage>
        <taxon>Bacteria</taxon>
        <taxon>Bacillati</taxon>
        <taxon>Actinomycetota</taxon>
        <taxon>Actinomycetes</taxon>
        <taxon>Micrococcales</taxon>
        <taxon>Microbacteriaceae</taxon>
        <taxon>Rathayibacter</taxon>
    </lineage>
</organism>
<dbReference type="InterPro" id="IPR020904">
    <property type="entry name" value="Sc_DH/Rdtase_CS"/>
</dbReference>
<dbReference type="Gene3D" id="3.40.50.720">
    <property type="entry name" value="NAD(P)-binding Rossmann-like Domain"/>
    <property type="match status" value="1"/>
</dbReference>
<proteinExistence type="inferred from homology"/>
<dbReference type="Proteomes" id="UP000193711">
    <property type="component" value="Unassembled WGS sequence"/>
</dbReference>
<dbReference type="OrthoDB" id="3237043at2"/>
<dbReference type="EMBL" id="FXBM01000002">
    <property type="protein sequence ID" value="SMH46661.1"/>
    <property type="molecule type" value="Genomic_DNA"/>
</dbReference>
<dbReference type="InterPro" id="IPR002347">
    <property type="entry name" value="SDR_fam"/>
</dbReference>
<evidence type="ECO:0000313" key="3">
    <source>
        <dbReference type="EMBL" id="SMH46661.1"/>
    </source>
</evidence>
<keyword evidence="4" id="KW-1185">Reference proteome</keyword>
<evidence type="ECO:0000313" key="4">
    <source>
        <dbReference type="Proteomes" id="UP000193711"/>
    </source>
</evidence>
<dbReference type="Pfam" id="PF00106">
    <property type="entry name" value="adh_short"/>
    <property type="match status" value="1"/>
</dbReference>
<protein>
    <submittedName>
        <fullName evidence="3">Short-chain dehydrogenase</fullName>
    </submittedName>
</protein>
<reference evidence="4" key="1">
    <citation type="submission" date="2017-04" db="EMBL/GenBank/DDBJ databases">
        <authorList>
            <person name="Varghese N."/>
            <person name="Submissions S."/>
        </authorList>
    </citation>
    <scope>NUCLEOTIDE SEQUENCE [LARGE SCALE GENOMIC DNA]</scope>
    <source>
        <strain evidence="4">VKM Ac-2121</strain>
    </source>
</reference>
<dbReference type="PANTHER" id="PTHR43157">
    <property type="entry name" value="PHOSPHATIDYLINOSITOL-GLYCAN BIOSYNTHESIS CLASS F PROTEIN-RELATED"/>
    <property type="match status" value="1"/>
</dbReference>
<comment type="similarity">
    <text evidence="1">Belongs to the short-chain dehydrogenases/reductases (SDR) family.</text>
</comment>
<dbReference type="STRING" id="1891671.SAMN06295885_2810"/>
<dbReference type="PANTHER" id="PTHR43157:SF31">
    <property type="entry name" value="PHOSPHATIDYLINOSITOL-GLYCAN BIOSYNTHESIS CLASS F PROTEIN"/>
    <property type="match status" value="1"/>
</dbReference>
<dbReference type="PROSITE" id="PS00061">
    <property type="entry name" value="ADH_SHORT"/>
    <property type="match status" value="1"/>
</dbReference>
<dbReference type="AlphaFoldDB" id="A0A1X7P6X6"/>
<evidence type="ECO:0000256" key="2">
    <source>
        <dbReference type="ARBA" id="ARBA00023002"/>
    </source>
</evidence>
<sequence>MKGRVVVLTGASSGIGKVAAEELAGAGATVAVVGRNPERTRSVAAAVGGEPFVADFDRLDDVRSLADALLARFDGIDVLANNAGGLVSQRAETADGHERTIQSNHLAPFLLTRLLLPRLIETGRERPGARVVSTASVANRFGRLSLQDLDRRKGPWLGGWRAYGTSKLATILFIRELAERLLPTPVDAFSFHPGFVATGFGGDSRLMKAMSALTGGSYGITAEAGAVPLITLCSEPDVSAASGTYFDGLKPGGAVASQATDRQLGRDLWTLSSRLVGVPPTL</sequence>
<name>A0A1X7P6X6_9MICO</name>
<keyword evidence="2" id="KW-0560">Oxidoreductase</keyword>
<dbReference type="GO" id="GO:0016491">
    <property type="term" value="F:oxidoreductase activity"/>
    <property type="evidence" value="ECO:0007669"/>
    <property type="project" value="UniProtKB-KW"/>
</dbReference>
<evidence type="ECO:0000256" key="1">
    <source>
        <dbReference type="ARBA" id="ARBA00006484"/>
    </source>
</evidence>
<dbReference type="SUPFAM" id="SSF51735">
    <property type="entry name" value="NAD(P)-binding Rossmann-fold domains"/>
    <property type="match status" value="1"/>
</dbReference>
<accession>A0A1X7P6X6</accession>